<dbReference type="GO" id="GO:0016887">
    <property type="term" value="F:ATP hydrolysis activity"/>
    <property type="evidence" value="ECO:0007669"/>
    <property type="project" value="InterPro"/>
</dbReference>
<gene>
    <name evidence="12" type="ORF">EV210_10478</name>
</gene>
<dbReference type="PANTHER" id="PTHR24221">
    <property type="entry name" value="ATP-BINDING CASSETTE SUB-FAMILY B"/>
    <property type="match status" value="1"/>
</dbReference>
<feature type="domain" description="ABC transmembrane type-1" evidence="11">
    <location>
        <begin position="18"/>
        <end position="301"/>
    </location>
</feature>
<dbReference type="SUPFAM" id="SSF90123">
    <property type="entry name" value="ABC transporter transmembrane region"/>
    <property type="match status" value="1"/>
</dbReference>
<evidence type="ECO:0000313" key="12">
    <source>
        <dbReference type="EMBL" id="TCL38112.1"/>
    </source>
</evidence>
<dbReference type="InterPro" id="IPR003593">
    <property type="entry name" value="AAA+_ATPase"/>
</dbReference>
<feature type="transmembrane region" description="Helical" evidence="9">
    <location>
        <begin position="55"/>
        <end position="76"/>
    </location>
</feature>
<keyword evidence="13" id="KW-1185">Reference proteome</keyword>
<feature type="transmembrane region" description="Helical" evidence="9">
    <location>
        <begin position="238"/>
        <end position="259"/>
    </location>
</feature>
<keyword evidence="4 9" id="KW-0812">Transmembrane</keyword>
<evidence type="ECO:0000256" key="7">
    <source>
        <dbReference type="ARBA" id="ARBA00022989"/>
    </source>
</evidence>
<evidence type="ECO:0000256" key="2">
    <source>
        <dbReference type="ARBA" id="ARBA00022448"/>
    </source>
</evidence>
<feature type="domain" description="ABC transporter" evidence="10">
    <location>
        <begin position="335"/>
        <end position="569"/>
    </location>
</feature>
<comment type="caution">
    <text evidence="12">The sequence shown here is derived from an EMBL/GenBank/DDBJ whole genome shotgun (WGS) entry which is preliminary data.</text>
</comment>
<proteinExistence type="predicted"/>
<dbReference type="Proteomes" id="UP000295063">
    <property type="component" value="Unassembled WGS sequence"/>
</dbReference>
<dbReference type="FunFam" id="3.40.50.300:FF:000221">
    <property type="entry name" value="Multidrug ABC transporter ATP-binding protein"/>
    <property type="match status" value="1"/>
</dbReference>
<dbReference type="PANTHER" id="PTHR24221:SF590">
    <property type="entry name" value="COMPONENT LINKED WITH THE ASSEMBLY OF CYTOCHROME' TRANSPORT TRANSMEMBRANE ATP-BINDING PROTEIN ABC TRANSPORTER CYDD-RELATED"/>
    <property type="match status" value="1"/>
</dbReference>
<dbReference type="InterPro" id="IPR027417">
    <property type="entry name" value="P-loop_NTPase"/>
</dbReference>
<dbReference type="GO" id="GO:0005886">
    <property type="term" value="C:plasma membrane"/>
    <property type="evidence" value="ECO:0007669"/>
    <property type="project" value="UniProtKB-SubCell"/>
</dbReference>
<dbReference type="CDD" id="cd18584">
    <property type="entry name" value="ABC_6TM_AarD_CydD"/>
    <property type="match status" value="1"/>
</dbReference>
<keyword evidence="8 9" id="KW-0472">Membrane</keyword>
<keyword evidence="6 12" id="KW-0067">ATP-binding</keyword>
<dbReference type="GO" id="GO:0042883">
    <property type="term" value="P:cysteine transport"/>
    <property type="evidence" value="ECO:0007669"/>
    <property type="project" value="InterPro"/>
</dbReference>
<dbReference type="AlphaFoldDB" id="A0A4R1Q067"/>
<dbReference type="GO" id="GO:0140359">
    <property type="term" value="F:ABC-type transporter activity"/>
    <property type="evidence" value="ECO:0007669"/>
    <property type="project" value="InterPro"/>
</dbReference>
<evidence type="ECO:0000256" key="4">
    <source>
        <dbReference type="ARBA" id="ARBA00022692"/>
    </source>
</evidence>
<dbReference type="PROSITE" id="PS50893">
    <property type="entry name" value="ABC_TRANSPORTER_2"/>
    <property type="match status" value="1"/>
</dbReference>
<evidence type="ECO:0000256" key="6">
    <source>
        <dbReference type="ARBA" id="ARBA00022840"/>
    </source>
</evidence>
<accession>A0A4R1Q067</accession>
<dbReference type="InterPro" id="IPR017871">
    <property type="entry name" value="ABC_transporter-like_CS"/>
</dbReference>
<sequence>MLHKQLVAEAFGHSRLLVLVTGVGIGSGLLAVLQAYYLALCINAVFLEKAEVPAILPWLIILGGVILCRAIAAWYGDILSHRLADRIQTELRQRLVQHLLALGPVALSRQPTGGLVNLLTEGIENLEAYFARYLPQLLTAALIPLIILGVVLYQDRVAALLLCVTAPLIPLFMILIGKAAERRNKQQWEKLAFLSSHFFDVLQGLTTLKIFGRSKEQIAVIARISGEFRDATLQVLRIAFLSALALELTATISTALVAVTVGLKLLFADIGFTQAFFVLLLAPEYYLPLRSLGTQFHAGMAGVAAAEQIYRVLAIPAAEAKGREERYLRSDGMQLEFVQVSFSYEKNREWALQEAGFSIQAGERVALVGESGAGKTTIANLLLRFIRPDSGTIRINGQLLEGINDEDWRSQVAYVPQSPHLFSGTVADNITLGKAYSLEDVQRAARQAGAHSFIERLPQGYQTLVGEGGRGLSGGERQRLAVARAFLLDAPLILLDEPTASLDAQSESSVSEALENLFAGRTVIIIAHRLSTVLRADRIIVLERGRVAEVGSHTELISRKGVYYRLAAAFRGVQ</sequence>
<feature type="transmembrane region" description="Helical" evidence="9">
    <location>
        <begin position="16"/>
        <end position="39"/>
    </location>
</feature>
<dbReference type="OrthoDB" id="9802264at2"/>
<dbReference type="RefSeq" id="WP_132077589.1">
    <property type="nucleotide sequence ID" value="NZ_SLUI01000004.1"/>
</dbReference>
<dbReference type="Pfam" id="PF00005">
    <property type="entry name" value="ABC_tran"/>
    <property type="match status" value="1"/>
</dbReference>
<name>A0A4R1Q067_9FIRM</name>
<keyword evidence="3" id="KW-1003">Cell membrane</keyword>
<dbReference type="Gene3D" id="1.20.1560.10">
    <property type="entry name" value="ABC transporter type 1, transmembrane domain"/>
    <property type="match status" value="1"/>
</dbReference>
<dbReference type="PROSITE" id="PS00211">
    <property type="entry name" value="ABC_TRANSPORTER_1"/>
    <property type="match status" value="1"/>
</dbReference>
<feature type="transmembrane region" description="Helical" evidence="9">
    <location>
        <begin position="159"/>
        <end position="180"/>
    </location>
</feature>
<dbReference type="SUPFAM" id="SSF52540">
    <property type="entry name" value="P-loop containing nucleoside triphosphate hydrolases"/>
    <property type="match status" value="1"/>
</dbReference>
<keyword evidence="7 9" id="KW-1133">Transmembrane helix</keyword>
<evidence type="ECO:0000256" key="8">
    <source>
        <dbReference type="ARBA" id="ARBA00023136"/>
    </source>
</evidence>
<reference evidence="12 13" key="1">
    <citation type="submission" date="2019-03" db="EMBL/GenBank/DDBJ databases">
        <title>Genomic Encyclopedia of Type Strains, Phase IV (KMG-IV): sequencing the most valuable type-strain genomes for metagenomic binning, comparative biology and taxonomic classification.</title>
        <authorList>
            <person name="Goeker M."/>
        </authorList>
    </citation>
    <scope>NUCLEOTIDE SEQUENCE [LARGE SCALE GENOMIC DNA]</scope>
    <source>
        <strain evidence="12 13">DSM 15969</strain>
    </source>
</reference>
<dbReference type="NCBIfam" id="TIGR02857">
    <property type="entry name" value="CydD"/>
    <property type="match status" value="1"/>
</dbReference>
<dbReference type="PROSITE" id="PS50929">
    <property type="entry name" value="ABC_TM1F"/>
    <property type="match status" value="1"/>
</dbReference>
<dbReference type="InterPro" id="IPR014216">
    <property type="entry name" value="ABC_transptr_CydD"/>
</dbReference>
<evidence type="ECO:0000256" key="9">
    <source>
        <dbReference type="SAM" id="Phobius"/>
    </source>
</evidence>
<evidence type="ECO:0000256" key="1">
    <source>
        <dbReference type="ARBA" id="ARBA00004651"/>
    </source>
</evidence>
<dbReference type="InterPro" id="IPR039421">
    <property type="entry name" value="Type_1_exporter"/>
</dbReference>
<dbReference type="SMART" id="SM00382">
    <property type="entry name" value="AAA"/>
    <property type="match status" value="1"/>
</dbReference>
<evidence type="ECO:0000259" key="11">
    <source>
        <dbReference type="PROSITE" id="PS50929"/>
    </source>
</evidence>
<dbReference type="InterPro" id="IPR003439">
    <property type="entry name" value="ABC_transporter-like_ATP-bd"/>
</dbReference>
<dbReference type="InterPro" id="IPR011527">
    <property type="entry name" value="ABC1_TM_dom"/>
</dbReference>
<comment type="subcellular location">
    <subcellularLocation>
        <location evidence="1">Cell membrane</location>
        <topology evidence="1">Multi-pass membrane protein</topology>
    </subcellularLocation>
</comment>
<organism evidence="12 13">
    <name type="scientific">Anaerospora hongkongensis</name>
    <dbReference type="NCBI Taxonomy" id="244830"/>
    <lineage>
        <taxon>Bacteria</taxon>
        <taxon>Bacillati</taxon>
        <taxon>Bacillota</taxon>
        <taxon>Negativicutes</taxon>
        <taxon>Selenomonadales</taxon>
        <taxon>Sporomusaceae</taxon>
        <taxon>Anaerospora</taxon>
    </lineage>
</organism>
<dbReference type="EMBL" id="SLUI01000004">
    <property type="protein sequence ID" value="TCL38112.1"/>
    <property type="molecule type" value="Genomic_DNA"/>
</dbReference>
<evidence type="ECO:0000259" key="10">
    <source>
        <dbReference type="PROSITE" id="PS50893"/>
    </source>
</evidence>
<dbReference type="InterPro" id="IPR036640">
    <property type="entry name" value="ABC1_TM_sf"/>
</dbReference>
<evidence type="ECO:0000313" key="13">
    <source>
        <dbReference type="Proteomes" id="UP000295063"/>
    </source>
</evidence>
<dbReference type="GO" id="GO:0005524">
    <property type="term" value="F:ATP binding"/>
    <property type="evidence" value="ECO:0007669"/>
    <property type="project" value="UniProtKB-KW"/>
</dbReference>
<feature type="transmembrane region" description="Helical" evidence="9">
    <location>
        <begin position="133"/>
        <end position="153"/>
    </location>
</feature>
<keyword evidence="5" id="KW-0547">Nucleotide-binding</keyword>
<evidence type="ECO:0000256" key="5">
    <source>
        <dbReference type="ARBA" id="ARBA00022741"/>
    </source>
</evidence>
<protein>
    <submittedName>
        <fullName evidence="12">ATP-binding cassette subfamily C protein CydD</fullName>
    </submittedName>
</protein>
<evidence type="ECO:0000256" key="3">
    <source>
        <dbReference type="ARBA" id="ARBA00022475"/>
    </source>
</evidence>
<keyword evidence="2" id="KW-0813">Transport</keyword>
<dbReference type="Pfam" id="PF00664">
    <property type="entry name" value="ABC_membrane"/>
    <property type="match status" value="1"/>
</dbReference>
<dbReference type="Gene3D" id="3.40.50.300">
    <property type="entry name" value="P-loop containing nucleotide triphosphate hydrolases"/>
    <property type="match status" value="1"/>
</dbReference>